<dbReference type="PANTHER" id="PTHR11365:SF23">
    <property type="entry name" value="HYPOTHETICAL 5-OXOPROLINASE (EUROFUNG)-RELATED"/>
    <property type="match status" value="1"/>
</dbReference>
<accession>A0A5S3PUH7</accession>
<name>A0A5S3PUH7_9FLAO</name>
<gene>
    <name evidence="2" type="ORF">FEE95_04110</name>
</gene>
<evidence type="ECO:0000259" key="1">
    <source>
        <dbReference type="Pfam" id="PF02538"/>
    </source>
</evidence>
<dbReference type="InterPro" id="IPR003692">
    <property type="entry name" value="Hydantoinase_B"/>
</dbReference>
<dbReference type="Proteomes" id="UP000310314">
    <property type="component" value="Unassembled WGS sequence"/>
</dbReference>
<dbReference type="InterPro" id="IPR045079">
    <property type="entry name" value="Oxoprolinase-like"/>
</dbReference>
<dbReference type="OrthoDB" id="9768323at2"/>
<dbReference type="PANTHER" id="PTHR11365">
    <property type="entry name" value="5-OXOPROLINASE RELATED"/>
    <property type="match status" value="1"/>
</dbReference>
<dbReference type="EMBL" id="VATY01000001">
    <property type="protein sequence ID" value="TMM58623.1"/>
    <property type="molecule type" value="Genomic_DNA"/>
</dbReference>
<protein>
    <submittedName>
        <fullName evidence="2">Hydantoinase B/oxoprolinase family protein</fullName>
    </submittedName>
</protein>
<comment type="caution">
    <text evidence="2">The sequence shown here is derived from an EMBL/GenBank/DDBJ whole genome shotgun (WGS) entry which is preliminary data.</text>
</comment>
<feature type="domain" description="Hydantoinase B/oxoprolinase" evidence="1">
    <location>
        <begin position="9"/>
        <end position="521"/>
    </location>
</feature>
<organism evidence="2 3">
    <name type="scientific">Maribacter algarum</name>
    <name type="common">ex Zhang et al. 2020</name>
    <dbReference type="NCBI Taxonomy" id="2578118"/>
    <lineage>
        <taxon>Bacteria</taxon>
        <taxon>Pseudomonadati</taxon>
        <taxon>Bacteroidota</taxon>
        <taxon>Flavobacteriia</taxon>
        <taxon>Flavobacteriales</taxon>
        <taxon>Flavobacteriaceae</taxon>
        <taxon>Maribacter</taxon>
    </lineage>
</organism>
<proteinExistence type="predicted"/>
<dbReference type="Pfam" id="PF02538">
    <property type="entry name" value="Hydantoinase_B"/>
    <property type="match status" value="1"/>
</dbReference>
<keyword evidence="3" id="KW-1185">Reference proteome</keyword>
<dbReference type="RefSeq" id="WP_138656555.1">
    <property type="nucleotide sequence ID" value="NZ_VATY01000001.1"/>
</dbReference>
<dbReference type="GO" id="GO:0017168">
    <property type="term" value="F:5-oxoprolinase (ATP-hydrolyzing) activity"/>
    <property type="evidence" value="ECO:0007669"/>
    <property type="project" value="TreeGrafter"/>
</dbReference>
<dbReference type="GO" id="GO:0005829">
    <property type="term" value="C:cytosol"/>
    <property type="evidence" value="ECO:0007669"/>
    <property type="project" value="TreeGrafter"/>
</dbReference>
<dbReference type="GO" id="GO:0006749">
    <property type="term" value="P:glutathione metabolic process"/>
    <property type="evidence" value="ECO:0007669"/>
    <property type="project" value="TreeGrafter"/>
</dbReference>
<evidence type="ECO:0000313" key="2">
    <source>
        <dbReference type="EMBL" id="TMM58623.1"/>
    </source>
</evidence>
<evidence type="ECO:0000313" key="3">
    <source>
        <dbReference type="Proteomes" id="UP000310314"/>
    </source>
</evidence>
<dbReference type="AlphaFoldDB" id="A0A5S3PUH7"/>
<sequence>MQQTATTFDPIALSILWSRLISIVDEAGTTLQRTSFSTVTRESNDFAVVLMDKKGRSIAQSSVSVPSFLGVLPILTKALLKDYFPLDTWKEGDVVMTNDPWLCAGHKPDIGIVSPIFYKGYIIGFIGTIAHSPDMGGQLWGAGTRDLYEEGLMVPPTKLMSQGEPNETLFNILEHNVRAADQTVGDIRAQVAANDQGIKSLMKLMEENDLEDLQDLSDAVINASEKAMREALSAAPDGSYHYAYDTDGDGRGVGCHFEITITIKGDKVVADYTGTSGAHYMSINAVLNYAFAYTAYPIKCAFSPDVPNNDGSFYPITVTAPKGCLVNAQKPSPLGARNVTGNMLHSVVFGALAKAVPNQVQADCGSACWCIVLNGEHKGKEFVEYFFLNGGYGARPTMDGEHVLSFPTNVANVPIEVLETDVAVLVTEKSLLPNSAGNGEFRGGLGQRFSFKNIGEKPINVSMVAEKTVTASKGILGGEDGSMGSVKIVPEREFPSKGLGKLFPGEELILTLPGGAGYGNPADRDKAAIAEDKILGYIS</sequence>
<reference evidence="2 3" key="1">
    <citation type="submission" date="2019-05" db="EMBL/GenBank/DDBJ databases">
        <authorList>
            <person name="Zhang J.-Y."/>
            <person name="Feg X."/>
            <person name="Du Z.-J."/>
        </authorList>
    </citation>
    <scope>NUCLEOTIDE SEQUENCE [LARGE SCALE GENOMIC DNA]</scope>
    <source>
        <strain evidence="2 3">RZ26</strain>
    </source>
</reference>